<evidence type="ECO:0000256" key="8">
    <source>
        <dbReference type="SAM" id="MobiDB-lite"/>
    </source>
</evidence>
<dbReference type="InterPro" id="IPR009565">
    <property type="entry name" value="FAM174-like"/>
</dbReference>
<evidence type="ECO:0000256" key="1">
    <source>
        <dbReference type="ARBA" id="ARBA00004479"/>
    </source>
</evidence>
<accession>A0ABM0M220</accession>
<dbReference type="RefSeq" id="XP_006814061.1">
    <property type="nucleotide sequence ID" value="XM_006813998.1"/>
</dbReference>
<reference evidence="12" key="1">
    <citation type="submission" date="2025-08" db="UniProtKB">
        <authorList>
            <consortium name="RefSeq"/>
        </authorList>
    </citation>
    <scope>IDENTIFICATION</scope>
    <source>
        <tissue evidence="12">Testes</tissue>
    </source>
</reference>
<comment type="similarity">
    <text evidence="2">Belongs to the FAM174 family.</text>
</comment>
<keyword evidence="5 9" id="KW-1133">Transmembrane helix</keyword>
<evidence type="ECO:0000256" key="2">
    <source>
        <dbReference type="ARBA" id="ARBA00006986"/>
    </source>
</evidence>
<evidence type="ECO:0000313" key="11">
    <source>
        <dbReference type="Proteomes" id="UP000694865"/>
    </source>
</evidence>
<keyword evidence="4 10" id="KW-0732">Signal</keyword>
<keyword evidence="3 9" id="KW-0812">Transmembrane</keyword>
<evidence type="ECO:0000313" key="12">
    <source>
        <dbReference type="RefSeq" id="XP_006814061.1"/>
    </source>
</evidence>
<dbReference type="Pfam" id="PF06679">
    <property type="entry name" value="DUF1180"/>
    <property type="match status" value="1"/>
</dbReference>
<keyword evidence="7" id="KW-0325">Glycoprotein</keyword>
<gene>
    <name evidence="12" type="primary">LOC100366502</name>
</gene>
<evidence type="ECO:0000256" key="6">
    <source>
        <dbReference type="ARBA" id="ARBA00023136"/>
    </source>
</evidence>
<evidence type="ECO:0000256" key="5">
    <source>
        <dbReference type="ARBA" id="ARBA00022989"/>
    </source>
</evidence>
<dbReference type="PANTHER" id="PTHR28607:SF4">
    <property type="entry name" value="TRANSMEMBRANE PROTEIN"/>
    <property type="match status" value="1"/>
</dbReference>
<protein>
    <submittedName>
        <fullName evidence="12">Membrane protein FAM174-like</fullName>
    </submittedName>
</protein>
<evidence type="ECO:0000256" key="9">
    <source>
        <dbReference type="SAM" id="Phobius"/>
    </source>
</evidence>
<name>A0ABM0M220_SACKO</name>
<evidence type="ECO:0000256" key="3">
    <source>
        <dbReference type="ARBA" id="ARBA00022692"/>
    </source>
</evidence>
<sequence length="154" mass="16996">MKIFYILFIFALVVETSIVVLGDRLQREAQEDPAPASGQTDPGNDDANPTVKPTVKTATTPPLTGKNNTSTGGFYNNVFQPNSDVVKRMLYVLLAVTGIVIVYFVFRAARLRSRRSKSKKYGVLTTPGADMEMAPLDQDDEDDDMTVFDVNNTK</sequence>
<organism evidence="11 12">
    <name type="scientific">Saccoglossus kowalevskii</name>
    <name type="common">Acorn worm</name>
    <dbReference type="NCBI Taxonomy" id="10224"/>
    <lineage>
        <taxon>Eukaryota</taxon>
        <taxon>Metazoa</taxon>
        <taxon>Hemichordata</taxon>
        <taxon>Enteropneusta</taxon>
        <taxon>Harrimaniidae</taxon>
        <taxon>Saccoglossus</taxon>
    </lineage>
</organism>
<dbReference type="PANTHER" id="PTHR28607">
    <property type="entry name" value="EXPRESSED PROTEIN"/>
    <property type="match status" value="1"/>
</dbReference>
<feature type="signal peptide" evidence="10">
    <location>
        <begin position="1"/>
        <end position="22"/>
    </location>
</feature>
<dbReference type="GeneID" id="100366502"/>
<comment type="subcellular location">
    <subcellularLocation>
        <location evidence="1">Membrane</location>
        <topology evidence="1">Single-pass type I membrane protein</topology>
    </subcellularLocation>
</comment>
<evidence type="ECO:0000256" key="10">
    <source>
        <dbReference type="SAM" id="SignalP"/>
    </source>
</evidence>
<proteinExistence type="inferred from homology"/>
<feature type="transmembrane region" description="Helical" evidence="9">
    <location>
        <begin position="89"/>
        <end position="109"/>
    </location>
</feature>
<evidence type="ECO:0000256" key="7">
    <source>
        <dbReference type="ARBA" id="ARBA00023180"/>
    </source>
</evidence>
<keyword evidence="6 9" id="KW-0472">Membrane</keyword>
<feature type="region of interest" description="Disordered" evidence="8">
    <location>
        <begin position="29"/>
        <end position="69"/>
    </location>
</feature>
<feature type="compositionally biased region" description="Low complexity" evidence="8">
    <location>
        <begin position="49"/>
        <end position="64"/>
    </location>
</feature>
<dbReference type="Proteomes" id="UP000694865">
    <property type="component" value="Unplaced"/>
</dbReference>
<feature type="chain" id="PRO_5047316034" evidence="10">
    <location>
        <begin position="23"/>
        <end position="154"/>
    </location>
</feature>
<evidence type="ECO:0000256" key="4">
    <source>
        <dbReference type="ARBA" id="ARBA00022729"/>
    </source>
</evidence>
<keyword evidence="11" id="KW-1185">Reference proteome</keyword>